<dbReference type="AlphaFoldDB" id="A0A1D3D1R4"/>
<evidence type="ECO:0000313" key="2">
    <source>
        <dbReference type="EMBL" id="OEH77389.1"/>
    </source>
</evidence>
<feature type="compositionally biased region" description="Basic residues" evidence="1">
    <location>
        <begin position="61"/>
        <end position="76"/>
    </location>
</feature>
<dbReference type="VEuPathDB" id="ToxoDB:LOC34619088"/>
<feature type="compositionally biased region" description="Polar residues" evidence="1">
    <location>
        <begin position="104"/>
        <end position="120"/>
    </location>
</feature>
<sequence>MPQQQTLLGGNSCFVVASQSPLRDGSSSSTKSLQSPSCRAIETVEVHPSTMDVCSGPCRTVRPHKPQRKGRSHSRIRSSASECLSRNWSSDSNSEDSSSDTESGCRNSPPTRKLQSSPHASTLRGRQSAHASAASLSSRHTAKGASSAHRVFPVDAALSNFEAFFYAPFSASVKAVLAVAADAAPGIVSHLAAAAAAPFVSDAPPQDTVAAVAALEEAISALLPFADAMETCLENGKGEGAAAAAARDEEALPSTDQGCALDQLADALLILSASNQAVQREGWERMRAAVAVAGETAVVDTPEAAAPSRAWRVVSAALNRCMQRGGLLGMHAAIAYLRFLGLQTNYRHGLVQSLCDGEGMQLVLQQLQQPFDGKAASWQKQLQQHQALSLQPSQQQLRLAVWLQQQALPSLAAVLSLQLCLCLQQLQSQTVSISSSRDALRLLLKRAVDLWGKTQGFQR</sequence>
<dbReference type="VEuPathDB" id="ToxoDB:cyc_02205"/>
<dbReference type="EMBL" id="JROU02001104">
    <property type="protein sequence ID" value="OEH77389.1"/>
    <property type="molecule type" value="Genomic_DNA"/>
</dbReference>
<feature type="compositionally biased region" description="Low complexity" evidence="1">
    <location>
        <begin position="26"/>
        <end position="37"/>
    </location>
</feature>
<proteinExistence type="predicted"/>
<evidence type="ECO:0000256" key="1">
    <source>
        <dbReference type="SAM" id="MobiDB-lite"/>
    </source>
</evidence>
<keyword evidence="3" id="KW-1185">Reference proteome</keyword>
<comment type="caution">
    <text evidence="2">The sequence shown here is derived from an EMBL/GenBank/DDBJ whole genome shotgun (WGS) entry which is preliminary data.</text>
</comment>
<organism evidence="2 3">
    <name type="scientific">Cyclospora cayetanensis</name>
    <dbReference type="NCBI Taxonomy" id="88456"/>
    <lineage>
        <taxon>Eukaryota</taxon>
        <taxon>Sar</taxon>
        <taxon>Alveolata</taxon>
        <taxon>Apicomplexa</taxon>
        <taxon>Conoidasida</taxon>
        <taxon>Coccidia</taxon>
        <taxon>Eucoccidiorida</taxon>
        <taxon>Eimeriorina</taxon>
        <taxon>Eimeriidae</taxon>
        <taxon>Cyclospora</taxon>
    </lineage>
</organism>
<dbReference type="InParanoid" id="A0A1D3D1R4"/>
<feature type="compositionally biased region" description="Low complexity" evidence="1">
    <location>
        <begin position="128"/>
        <end position="139"/>
    </location>
</feature>
<feature type="compositionally biased region" description="Polar residues" evidence="1">
    <location>
        <begin position="77"/>
        <end position="88"/>
    </location>
</feature>
<reference evidence="2 3" key="1">
    <citation type="journal article" date="2016" name="BMC Genomics">
        <title>Comparative genomics reveals Cyclospora cayetanensis possesses coccidia-like metabolism and invasion components but unique surface antigens.</title>
        <authorList>
            <person name="Liu S."/>
            <person name="Wang L."/>
            <person name="Zheng H."/>
            <person name="Xu Z."/>
            <person name="Roellig D.M."/>
            <person name="Li N."/>
            <person name="Frace M.A."/>
            <person name="Tang K."/>
            <person name="Arrowood M.J."/>
            <person name="Moss D.M."/>
            <person name="Zhang L."/>
            <person name="Feng Y."/>
            <person name="Xiao L."/>
        </authorList>
    </citation>
    <scope>NUCLEOTIDE SEQUENCE [LARGE SCALE GENOMIC DNA]</scope>
    <source>
        <strain evidence="2 3">CHN_HEN01</strain>
    </source>
</reference>
<protein>
    <submittedName>
        <fullName evidence="2">Uncharacterized protein</fullName>
    </submittedName>
</protein>
<feature type="region of interest" description="Disordered" evidence="1">
    <location>
        <begin position="18"/>
        <end position="145"/>
    </location>
</feature>
<accession>A0A1D3D1R4</accession>
<name>A0A1D3D1R4_9EIME</name>
<gene>
    <name evidence="2" type="ORF">cyc_02205</name>
</gene>
<evidence type="ECO:0000313" key="3">
    <source>
        <dbReference type="Proteomes" id="UP000095192"/>
    </source>
</evidence>
<dbReference type="Proteomes" id="UP000095192">
    <property type="component" value="Unassembled WGS sequence"/>
</dbReference>